<evidence type="ECO:0000256" key="1">
    <source>
        <dbReference type="SAM" id="SignalP"/>
    </source>
</evidence>
<organism evidence="2 3">
    <name type="scientific">Polaribacter cellanae</name>
    <dbReference type="NCBI Taxonomy" id="2818493"/>
    <lineage>
        <taxon>Bacteria</taxon>
        <taxon>Pseudomonadati</taxon>
        <taxon>Bacteroidota</taxon>
        <taxon>Flavobacteriia</taxon>
        <taxon>Flavobacteriales</taxon>
        <taxon>Flavobacteriaceae</taxon>
    </lineage>
</organism>
<dbReference type="Proteomes" id="UP000663920">
    <property type="component" value="Chromosome"/>
</dbReference>
<dbReference type="KEGG" id="pcea:J3359_08060"/>
<feature type="signal peptide" evidence="1">
    <location>
        <begin position="1"/>
        <end position="21"/>
    </location>
</feature>
<gene>
    <name evidence="2" type="ORF">J3359_08060</name>
</gene>
<feature type="chain" id="PRO_5037938217" evidence="1">
    <location>
        <begin position="22"/>
        <end position="242"/>
    </location>
</feature>
<dbReference type="RefSeq" id="WP_208080186.1">
    <property type="nucleotide sequence ID" value="NZ_CP071869.1"/>
</dbReference>
<keyword evidence="3" id="KW-1185">Reference proteome</keyword>
<sequence>MKRIKLLIITLSLVLFFSCEKDDVREELPGTPTSISGTVKDYHRNLDVNNFEIKLIKYWSCPGGGIGPNYCTKEIATTYSDIDGNYQLDFDYNLRSDENYRLAFNETENNTYYYEFVSNSGEFYRDYNTSNLVEGENNILNLNAFIPIKLKFNLTVLNNHTPPLITGIEYNDNFDFGTEFTYDNFKSFERKTRPNSEINIKFWYIENYNSNSPIFHYAPVVSYQTDENELTELDFEIDCNGF</sequence>
<evidence type="ECO:0000313" key="2">
    <source>
        <dbReference type="EMBL" id="QTE24204.1"/>
    </source>
</evidence>
<protein>
    <submittedName>
        <fullName evidence="2">Uncharacterized protein</fullName>
    </submittedName>
</protein>
<reference evidence="2 3" key="1">
    <citation type="submission" date="2021-03" db="EMBL/GenBank/DDBJ databases">
        <title>Complete genome of Polaribacter_sp.SM13.</title>
        <authorList>
            <person name="Jeong S.W."/>
            <person name="Bae J.W."/>
        </authorList>
    </citation>
    <scope>NUCLEOTIDE SEQUENCE [LARGE SCALE GENOMIC DNA]</scope>
    <source>
        <strain evidence="2 3">SM13</strain>
    </source>
</reference>
<keyword evidence="1" id="KW-0732">Signal</keyword>
<dbReference type="AlphaFoldDB" id="A0A975CSM8"/>
<evidence type="ECO:0000313" key="3">
    <source>
        <dbReference type="Proteomes" id="UP000663920"/>
    </source>
</evidence>
<dbReference type="EMBL" id="CP071869">
    <property type="protein sequence ID" value="QTE24204.1"/>
    <property type="molecule type" value="Genomic_DNA"/>
</dbReference>
<dbReference type="PROSITE" id="PS51257">
    <property type="entry name" value="PROKAR_LIPOPROTEIN"/>
    <property type="match status" value="1"/>
</dbReference>
<proteinExistence type="predicted"/>
<accession>A0A975CSM8</accession>
<name>A0A975CSM8_9FLAO</name>